<reference evidence="1 2" key="1">
    <citation type="submission" date="2018-06" db="EMBL/GenBank/DDBJ databases">
        <title>Comparative genomics reveals the genomic features of Rhizophagus irregularis, R. cerebriforme, R. diaphanum and Gigaspora rosea, and their symbiotic lifestyle signature.</title>
        <authorList>
            <person name="Morin E."/>
            <person name="San Clemente H."/>
            <person name="Chen E.C.H."/>
            <person name="De La Providencia I."/>
            <person name="Hainaut M."/>
            <person name="Kuo A."/>
            <person name="Kohler A."/>
            <person name="Murat C."/>
            <person name="Tang N."/>
            <person name="Roy S."/>
            <person name="Loubradou J."/>
            <person name="Henrissat B."/>
            <person name="Grigoriev I.V."/>
            <person name="Corradi N."/>
            <person name="Roux C."/>
            <person name="Martin F.M."/>
        </authorList>
    </citation>
    <scope>NUCLEOTIDE SEQUENCE [LARGE SCALE GENOMIC DNA]</scope>
    <source>
        <strain evidence="1 2">DAOM 227022</strain>
    </source>
</reference>
<comment type="caution">
    <text evidence="1">The sequence shown here is derived from an EMBL/GenBank/DDBJ whole genome shotgun (WGS) entry which is preliminary data.</text>
</comment>
<dbReference type="Proteomes" id="UP000265703">
    <property type="component" value="Unassembled WGS sequence"/>
</dbReference>
<accession>A0A397TR97</accession>
<name>A0A397TR97_9GLOM</name>
<proteinExistence type="predicted"/>
<organism evidence="1 2">
    <name type="scientific">Glomus cerebriforme</name>
    <dbReference type="NCBI Taxonomy" id="658196"/>
    <lineage>
        <taxon>Eukaryota</taxon>
        <taxon>Fungi</taxon>
        <taxon>Fungi incertae sedis</taxon>
        <taxon>Mucoromycota</taxon>
        <taxon>Glomeromycotina</taxon>
        <taxon>Glomeromycetes</taxon>
        <taxon>Glomerales</taxon>
        <taxon>Glomeraceae</taxon>
        <taxon>Glomus</taxon>
    </lineage>
</organism>
<dbReference type="EMBL" id="QKYT01000028">
    <property type="protein sequence ID" value="RIA97561.1"/>
    <property type="molecule type" value="Genomic_DNA"/>
</dbReference>
<gene>
    <name evidence="1" type="ORF">C1645_813982</name>
</gene>
<dbReference type="OrthoDB" id="7697103at2759"/>
<dbReference type="AlphaFoldDB" id="A0A397TR97"/>
<sequence length="114" mass="13024">MITVSKSVMKDKVLNNESICNEGQTDTLLEYLTAVFTIHDMLSTLPNNKAAGPSTIKYEDIKHSDDTSKQFLLDYFNIIKDKNVMPSEWSEALLFPIPKPKEWNYDINNTTSFS</sequence>
<evidence type="ECO:0000313" key="2">
    <source>
        <dbReference type="Proteomes" id="UP000265703"/>
    </source>
</evidence>
<protein>
    <submittedName>
        <fullName evidence="1">Uncharacterized protein</fullName>
    </submittedName>
</protein>
<evidence type="ECO:0000313" key="1">
    <source>
        <dbReference type="EMBL" id="RIA97561.1"/>
    </source>
</evidence>
<keyword evidence="2" id="KW-1185">Reference proteome</keyword>